<dbReference type="GO" id="GO:0015179">
    <property type="term" value="F:L-amino acid transmembrane transporter activity"/>
    <property type="evidence" value="ECO:0007669"/>
    <property type="project" value="TreeGrafter"/>
</dbReference>
<dbReference type="InterPro" id="IPR013057">
    <property type="entry name" value="AA_transpt_TM"/>
</dbReference>
<feature type="transmembrane region" description="Helical" evidence="5">
    <location>
        <begin position="401"/>
        <end position="418"/>
    </location>
</feature>
<feature type="transmembrane region" description="Helical" evidence="5">
    <location>
        <begin position="204"/>
        <end position="225"/>
    </location>
</feature>
<evidence type="ECO:0000256" key="3">
    <source>
        <dbReference type="ARBA" id="ARBA00022989"/>
    </source>
</evidence>
<dbReference type="Pfam" id="PF01490">
    <property type="entry name" value="Aa_trans"/>
    <property type="match status" value="1"/>
</dbReference>
<name>A0A2L2XZS6_PARTP</name>
<reference evidence="7" key="1">
    <citation type="journal article" date="2016" name="Mol. Ecol. Resour.">
        <title>Evaluation of the impact of RNA preservation methods of spiders for de novo transcriptome assembly.</title>
        <authorList>
            <person name="Kono N."/>
            <person name="Nakamura H."/>
            <person name="Ito Y."/>
            <person name="Tomita M."/>
            <person name="Arakawa K."/>
        </authorList>
    </citation>
    <scope>NUCLEOTIDE SEQUENCE</scope>
    <source>
        <tissue evidence="7">Whole body</tissue>
    </source>
</reference>
<dbReference type="OrthoDB" id="438545at2759"/>
<dbReference type="PANTHER" id="PTHR22950">
    <property type="entry name" value="AMINO ACID TRANSPORTER"/>
    <property type="match status" value="1"/>
</dbReference>
<feature type="domain" description="Amino acid transporter transmembrane" evidence="6">
    <location>
        <begin position="83"/>
        <end position="483"/>
    </location>
</feature>
<evidence type="ECO:0000256" key="1">
    <source>
        <dbReference type="ARBA" id="ARBA00004141"/>
    </source>
</evidence>
<evidence type="ECO:0000256" key="2">
    <source>
        <dbReference type="ARBA" id="ARBA00022692"/>
    </source>
</evidence>
<feature type="transmembrane region" description="Helical" evidence="5">
    <location>
        <begin position="424"/>
        <end position="449"/>
    </location>
</feature>
<evidence type="ECO:0000313" key="7">
    <source>
        <dbReference type="EMBL" id="LAA00345.1"/>
    </source>
</evidence>
<feature type="transmembrane region" description="Helical" evidence="5">
    <location>
        <begin position="88"/>
        <end position="108"/>
    </location>
</feature>
<dbReference type="PANTHER" id="PTHR22950:SF652">
    <property type="entry name" value="TRANSMEMBRANE AMINO ACID TRANSPORTER FAMILY PROTEIN"/>
    <property type="match status" value="1"/>
</dbReference>
<keyword evidence="4 5" id="KW-0472">Membrane</keyword>
<proteinExistence type="evidence at transcript level"/>
<evidence type="ECO:0000256" key="4">
    <source>
        <dbReference type="ARBA" id="ARBA00023136"/>
    </source>
</evidence>
<keyword evidence="2 5" id="KW-0812">Transmembrane</keyword>
<organism evidence="7">
    <name type="scientific">Parasteatoda tepidariorum</name>
    <name type="common">Common house spider</name>
    <name type="synonym">Achaearanea tepidariorum</name>
    <dbReference type="NCBI Taxonomy" id="114398"/>
    <lineage>
        <taxon>Eukaryota</taxon>
        <taxon>Metazoa</taxon>
        <taxon>Ecdysozoa</taxon>
        <taxon>Arthropoda</taxon>
        <taxon>Chelicerata</taxon>
        <taxon>Arachnida</taxon>
        <taxon>Araneae</taxon>
        <taxon>Araneomorphae</taxon>
        <taxon>Entelegynae</taxon>
        <taxon>Araneoidea</taxon>
        <taxon>Theridiidae</taxon>
        <taxon>Parasteatoda</taxon>
    </lineage>
</organism>
<comment type="subcellular location">
    <subcellularLocation>
        <location evidence="1">Membrane</location>
        <topology evidence="1">Multi-pass membrane protein</topology>
    </subcellularLocation>
</comment>
<feature type="transmembrane region" description="Helical" evidence="5">
    <location>
        <begin position="309"/>
        <end position="330"/>
    </location>
</feature>
<feature type="transmembrane region" description="Helical" evidence="5">
    <location>
        <begin position="461"/>
        <end position="482"/>
    </location>
</feature>
<feature type="transmembrane region" description="Helical" evidence="5">
    <location>
        <begin position="274"/>
        <end position="297"/>
    </location>
</feature>
<keyword evidence="3 5" id="KW-1133">Transmembrane helix</keyword>
<dbReference type="EMBL" id="IAAA01004727">
    <property type="protein sequence ID" value="LAA00341.1"/>
    <property type="molecule type" value="mRNA"/>
</dbReference>
<dbReference type="AlphaFoldDB" id="A0A2L2XZS6"/>
<protein>
    <submittedName>
        <fullName evidence="7">Putative sodium-coupled neutral amino acid transporter 7</fullName>
    </submittedName>
</protein>
<feature type="transmembrane region" description="Helical" evidence="5">
    <location>
        <begin position="237"/>
        <end position="254"/>
    </location>
</feature>
<feature type="transmembrane region" description="Helical" evidence="5">
    <location>
        <begin position="350"/>
        <end position="371"/>
    </location>
</feature>
<evidence type="ECO:0000259" key="6">
    <source>
        <dbReference type="Pfam" id="PF01490"/>
    </source>
</evidence>
<dbReference type="EMBL" id="IAAA01004728">
    <property type="protein sequence ID" value="LAA00345.1"/>
    <property type="molecule type" value="mRNA"/>
</dbReference>
<evidence type="ECO:0000256" key="5">
    <source>
        <dbReference type="SAM" id="Phobius"/>
    </source>
</evidence>
<accession>A0A2L2XZS6</accession>
<sequence length="506" mass="56361">MGSMFFQESFTSSVDFPTYIPWQTLSSDLSDKLKHGSIRINRSNRVEYATIQEEGTPLLENGTRKGDGPITDGSIVTEAVKGGTSWPVASFLLVNAALGAGVLNYPYAYDKAGGVYFAAFLQIIMMFILICTMLVLVHSADVNRDTTYHDVLLSLCGRRAQQCAAVSILLTCYGICITFLIIIGDQYDRLFLSLFEKEFCISWYLDRRFTIAITAFIFILPMCYFQRLDFLRYASTLGIFAMLYPVFLTVYEYYKLGATQAGKVKVFPDSAVQVFVVIPVFSFAYQTHEIVVPVYACMKERNIRNFTKATFLAMGILFFIYCMAGSFGYVTFGSNIAPDIMEQYNARDPIVLVGIGALVIKMITTYPQLVLCGRGALDGLYAEFANLTTDQFIKGEFKRRIVVTSLWFCTTVLLAVLAPNIGVVIELLGCLASVNIFIFPGLCLIALCFRSDEYLENWKSQAKVAVACAMIAFGTFVFGVVFTKVIMYDMMSHGSPSPAPSHFKCS</sequence>
<feature type="transmembrane region" description="Helical" evidence="5">
    <location>
        <begin position="163"/>
        <end position="184"/>
    </location>
</feature>
<dbReference type="GO" id="GO:0016020">
    <property type="term" value="C:membrane"/>
    <property type="evidence" value="ECO:0007669"/>
    <property type="project" value="UniProtKB-SubCell"/>
</dbReference>
<feature type="transmembrane region" description="Helical" evidence="5">
    <location>
        <begin position="114"/>
        <end position="137"/>
    </location>
</feature>